<dbReference type="InterPro" id="IPR013515">
    <property type="entry name" value="Phytochrome_cen-reg"/>
</dbReference>
<sequence length="855" mass="93742">MTDTPQAVDLTNCDREPIHRLGMIQDFGALLALTGDWMVAHRSANFAEILGVDAAPEPGDPVRTLFAADAIALLSKAASLLLGGNDVERIFNVDLVGNGEDFDCALHTSGGLTIIEIEPHQGDPIDRQLRLVQPVMRELEKAQGVVTLCQTAADQLRGLLGFDRVMVYRFRHDESGEVIAESLAEGIDSFLGLNYPRSDIPQQARELYIRNRFRIISDVRSTPVPVEPGVGDDGEPIDLSMSTLRSVSPVHIEYLTNMGVEASLSISIVVGGKLWGLFACHHYAPRVLPYTLRTGAELFSEMFSLAVERSLGRRQTELVALGRELHDRLMRAVVGGQSLVEALPTLRPIIERSLPHNGISAYVEGIYKAIGSTPTEEEFHALRPQLNAAAPSTVIATQQLAQRFDKAQAFADRAVGALIIPVSRSPRDYVVLWRKELNQTVEWAGNPDKPVEPGAEGDRLSPRRSFAIWKQTVSGRSAAWTQGELQLAENLRVTLIEVILRLTDEVAAERAKAQQQQELLIAELNHRVRNILNLIRGLINQSRHDAVSIEEFAGLVGGRINALAAAHDNITRQNWSPASLRELIETEAQAYVSGKMERVRISGDDAMVAPEAYTVLALVIHEMMTNSAKYGALCDSSGMLEIEVDCDDDGMTLCWKERGGPPVKPPERRGFGSTIIEKSIPFELNGRAQLDYRLGGVEAEFWVPGRFVTCHEVDGERTQRKAAGARLRDKGADTLAASIGSLLLVEDSMIIALDTEESLRELGVERVVVQSSVEAALDALDNTRFDLALLDYNLGSESSEAVARRLKAMGVPFWLATGYGEMEDKLEEMGASGLLVKPYGREELARILTAFEAGS</sequence>
<keyword evidence="3" id="KW-0600">Photoreceptor protein</keyword>
<evidence type="ECO:0000256" key="11">
    <source>
        <dbReference type="ARBA" id="ARBA00023170"/>
    </source>
</evidence>
<dbReference type="EC" id="2.7.13.3" evidence="2"/>
<dbReference type="SMART" id="SM00065">
    <property type="entry name" value="GAF"/>
    <property type="match status" value="1"/>
</dbReference>
<evidence type="ECO:0000256" key="8">
    <source>
        <dbReference type="ARBA" id="ARBA00022777"/>
    </source>
</evidence>
<proteinExistence type="predicted"/>
<evidence type="ECO:0000256" key="4">
    <source>
        <dbReference type="ARBA" id="ARBA00022553"/>
    </source>
</evidence>
<evidence type="ECO:0000256" key="1">
    <source>
        <dbReference type="ARBA" id="ARBA00000085"/>
    </source>
</evidence>
<protein>
    <recommendedName>
        <fullName evidence="2">histidine kinase</fullName>
        <ecNumber evidence="2">2.7.13.3</ecNumber>
    </recommendedName>
</protein>
<evidence type="ECO:0000313" key="16">
    <source>
        <dbReference type="EMBL" id="MDP4538407.1"/>
    </source>
</evidence>
<keyword evidence="8 16" id="KW-0418">Kinase</keyword>
<evidence type="ECO:0000313" key="17">
    <source>
        <dbReference type="Proteomes" id="UP001235664"/>
    </source>
</evidence>
<keyword evidence="9" id="KW-0067">ATP-binding</keyword>
<evidence type="ECO:0000256" key="12">
    <source>
        <dbReference type="PROSITE-ProRule" id="PRU00169"/>
    </source>
</evidence>
<keyword evidence="5" id="KW-0716">Sensory transduction</keyword>
<dbReference type="Gene3D" id="3.30.565.10">
    <property type="entry name" value="Histidine kinase-like ATPase, C-terminal domain"/>
    <property type="match status" value="1"/>
</dbReference>
<evidence type="ECO:0000256" key="5">
    <source>
        <dbReference type="ARBA" id="ARBA00022606"/>
    </source>
</evidence>
<gene>
    <name evidence="16" type="ORF">Q9K01_02035</name>
</gene>
<dbReference type="Gene3D" id="3.40.50.2300">
    <property type="match status" value="1"/>
</dbReference>
<dbReference type="Pfam" id="PF00072">
    <property type="entry name" value="Response_reg"/>
    <property type="match status" value="1"/>
</dbReference>
<dbReference type="InterPro" id="IPR001294">
    <property type="entry name" value="Phytochrome"/>
</dbReference>
<keyword evidence="4 12" id="KW-0597">Phosphoprotein</keyword>
<dbReference type="PANTHER" id="PTHR41523:SF8">
    <property type="entry name" value="ETHYLENE RESPONSE SENSOR PROTEIN"/>
    <property type="match status" value="1"/>
</dbReference>
<evidence type="ECO:0000256" key="2">
    <source>
        <dbReference type="ARBA" id="ARBA00012438"/>
    </source>
</evidence>
<feature type="modified residue" description="4-aspartylphosphate" evidence="12">
    <location>
        <position position="791"/>
    </location>
</feature>
<evidence type="ECO:0000259" key="14">
    <source>
        <dbReference type="PROSITE" id="PS50046"/>
    </source>
</evidence>
<dbReference type="PANTHER" id="PTHR41523">
    <property type="entry name" value="TWO-COMPONENT SYSTEM SENSOR PROTEIN"/>
    <property type="match status" value="1"/>
</dbReference>
<dbReference type="Pfam" id="PF00360">
    <property type="entry name" value="PHY"/>
    <property type="match status" value="1"/>
</dbReference>
<dbReference type="SMART" id="SM00911">
    <property type="entry name" value="HWE_HK"/>
    <property type="match status" value="1"/>
</dbReference>
<keyword evidence="10" id="KW-0157">Chromophore</keyword>
<reference evidence="16 17" key="1">
    <citation type="submission" date="2023-08" db="EMBL/GenBank/DDBJ databases">
        <title>genomic of DY56.</title>
        <authorList>
            <person name="Wang Y."/>
        </authorList>
    </citation>
    <scope>NUCLEOTIDE SEQUENCE [LARGE SCALE GENOMIC DNA]</scope>
    <source>
        <strain evidence="16 17">DY56-A-20</strain>
    </source>
</reference>
<feature type="domain" description="Response regulatory" evidence="15">
    <location>
        <begin position="741"/>
        <end position="852"/>
    </location>
</feature>
<evidence type="ECO:0000256" key="7">
    <source>
        <dbReference type="ARBA" id="ARBA00022741"/>
    </source>
</evidence>
<dbReference type="Pfam" id="PF08446">
    <property type="entry name" value="PAS_2"/>
    <property type="match status" value="1"/>
</dbReference>
<dbReference type="SUPFAM" id="SSF55785">
    <property type="entry name" value="PYP-like sensor domain (PAS domain)"/>
    <property type="match status" value="1"/>
</dbReference>
<dbReference type="InterPro" id="IPR043150">
    <property type="entry name" value="Phytochrome_PHY_sf"/>
</dbReference>
<feature type="domain" description="Phytochrome chromophore attachment site" evidence="14">
    <location>
        <begin position="144"/>
        <end position="301"/>
    </location>
</feature>
<dbReference type="InterPro" id="IPR013654">
    <property type="entry name" value="PAS_2"/>
</dbReference>
<dbReference type="Pfam" id="PF01590">
    <property type="entry name" value="GAF"/>
    <property type="match status" value="1"/>
</dbReference>
<keyword evidence="13" id="KW-0175">Coiled coil</keyword>
<dbReference type="PROSITE" id="PS50046">
    <property type="entry name" value="PHYTOCHROME_2"/>
    <property type="match status" value="1"/>
</dbReference>
<dbReference type="EMBL" id="JAVAIL010000001">
    <property type="protein sequence ID" value="MDP4538407.1"/>
    <property type="molecule type" value="Genomic_DNA"/>
</dbReference>
<dbReference type="InterPro" id="IPR003018">
    <property type="entry name" value="GAF"/>
</dbReference>
<keyword evidence="17" id="KW-1185">Reference proteome</keyword>
<dbReference type="InterPro" id="IPR029016">
    <property type="entry name" value="GAF-like_dom_sf"/>
</dbReference>
<dbReference type="InterPro" id="IPR011006">
    <property type="entry name" value="CheY-like_superfamily"/>
</dbReference>
<name>A0ABT9H513_9SPHN</name>
<dbReference type="Gene3D" id="3.30.450.40">
    <property type="match status" value="1"/>
</dbReference>
<organism evidence="16 17">
    <name type="scientific">Qipengyuania benthica</name>
    <dbReference type="NCBI Taxonomy" id="3067651"/>
    <lineage>
        <taxon>Bacteria</taxon>
        <taxon>Pseudomonadati</taxon>
        <taxon>Pseudomonadota</taxon>
        <taxon>Alphaproteobacteria</taxon>
        <taxon>Sphingomonadales</taxon>
        <taxon>Erythrobacteraceae</taxon>
        <taxon>Qipengyuania</taxon>
    </lineage>
</organism>
<dbReference type="InterPro" id="IPR036890">
    <property type="entry name" value="HATPase_C_sf"/>
</dbReference>
<feature type="coiled-coil region" evidence="13">
    <location>
        <begin position="499"/>
        <end position="541"/>
    </location>
</feature>
<dbReference type="Gene3D" id="3.30.450.20">
    <property type="entry name" value="PAS domain"/>
    <property type="match status" value="1"/>
</dbReference>
<keyword evidence="11" id="KW-0675">Receptor</keyword>
<dbReference type="InterPro" id="IPR035965">
    <property type="entry name" value="PAS-like_dom_sf"/>
</dbReference>
<dbReference type="PIRSF" id="PIRSF036397">
    <property type="entry name" value="Bactrphtchrm_rec"/>
    <property type="match status" value="1"/>
</dbReference>
<evidence type="ECO:0000256" key="9">
    <source>
        <dbReference type="ARBA" id="ARBA00022840"/>
    </source>
</evidence>
<dbReference type="GO" id="GO:0016301">
    <property type="term" value="F:kinase activity"/>
    <property type="evidence" value="ECO:0007669"/>
    <property type="project" value="UniProtKB-KW"/>
</dbReference>
<evidence type="ECO:0000256" key="6">
    <source>
        <dbReference type="ARBA" id="ARBA00022679"/>
    </source>
</evidence>
<dbReference type="InterPro" id="IPR009219">
    <property type="entry name" value="Bactrphtchr_CheY"/>
</dbReference>
<comment type="caution">
    <text evidence="16">The sequence shown here is derived from an EMBL/GenBank/DDBJ whole genome shotgun (WGS) entry which is preliminary data.</text>
</comment>
<evidence type="ECO:0000259" key="15">
    <source>
        <dbReference type="PROSITE" id="PS50110"/>
    </source>
</evidence>
<dbReference type="Gene3D" id="3.30.450.270">
    <property type="match status" value="1"/>
</dbReference>
<dbReference type="PRINTS" id="PR01033">
    <property type="entry name" value="PHYTOCHROME"/>
</dbReference>
<dbReference type="SUPFAM" id="SSF55781">
    <property type="entry name" value="GAF domain-like"/>
    <property type="match status" value="2"/>
</dbReference>
<evidence type="ECO:0000256" key="13">
    <source>
        <dbReference type="SAM" id="Coils"/>
    </source>
</evidence>
<dbReference type="InterPro" id="IPR011102">
    <property type="entry name" value="Sig_transdc_His_kinase_HWE"/>
</dbReference>
<dbReference type="Proteomes" id="UP001235664">
    <property type="component" value="Unassembled WGS sequence"/>
</dbReference>
<evidence type="ECO:0000256" key="10">
    <source>
        <dbReference type="ARBA" id="ARBA00022991"/>
    </source>
</evidence>
<dbReference type="SUPFAM" id="SSF52172">
    <property type="entry name" value="CheY-like"/>
    <property type="match status" value="1"/>
</dbReference>
<comment type="catalytic activity">
    <reaction evidence="1">
        <text>ATP + protein L-histidine = ADP + protein N-phospho-L-histidine.</text>
        <dbReference type="EC" id="2.7.13.3"/>
    </reaction>
</comment>
<dbReference type="PROSITE" id="PS50110">
    <property type="entry name" value="RESPONSE_REGULATORY"/>
    <property type="match status" value="1"/>
</dbReference>
<dbReference type="InterPro" id="IPR001789">
    <property type="entry name" value="Sig_transdc_resp-reg_receiver"/>
</dbReference>
<dbReference type="RefSeq" id="WP_305928543.1">
    <property type="nucleotide sequence ID" value="NZ_JAVAIL010000001.1"/>
</dbReference>
<dbReference type="InterPro" id="IPR016132">
    <property type="entry name" value="Phyto_chromo_attachment"/>
</dbReference>
<accession>A0ABT9H513</accession>
<evidence type="ECO:0000256" key="3">
    <source>
        <dbReference type="ARBA" id="ARBA00022543"/>
    </source>
</evidence>
<dbReference type="SMART" id="SM00448">
    <property type="entry name" value="REC"/>
    <property type="match status" value="1"/>
</dbReference>
<keyword evidence="7" id="KW-0547">Nucleotide-binding</keyword>
<keyword evidence="6" id="KW-0808">Transferase</keyword>
<dbReference type="Pfam" id="PF07536">
    <property type="entry name" value="HWE_HK"/>
    <property type="match status" value="1"/>
</dbReference>